<evidence type="ECO:0000259" key="2">
    <source>
        <dbReference type="Pfam" id="PF14368"/>
    </source>
</evidence>
<evidence type="ECO:0000313" key="4">
    <source>
        <dbReference type="Proteomes" id="UP000655225"/>
    </source>
</evidence>
<dbReference type="OrthoDB" id="653734at2759"/>
<dbReference type="PANTHER" id="PTHR33286:SF54">
    <property type="entry name" value="BIFUNCTIONAL INHIBITOR_LIPID-TRANSFER PROTEIN_SEED STORAGE 2S ALBUMIN SUPERFAMILY PROTEIN"/>
    <property type="match status" value="1"/>
</dbReference>
<dbReference type="Pfam" id="PF14368">
    <property type="entry name" value="LTP_2"/>
    <property type="match status" value="1"/>
</dbReference>
<feature type="signal peptide" evidence="1">
    <location>
        <begin position="1"/>
        <end position="24"/>
    </location>
</feature>
<protein>
    <recommendedName>
        <fullName evidence="2">Bifunctional inhibitor/plant lipid transfer protein/seed storage helical domain-containing protein</fullName>
    </recommendedName>
</protein>
<accession>A0A835DCY4</accession>
<dbReference type="OMA" id="MIGAFED"/>
<dbReference type="Gene3D" id="1.10.110.10">
    <property type="entry name" value="Plant lipid-transfer and hydrophobic proteins"/>
    <property type="match status" value="1"/>
</dbReference>
<organism evidence="3 4">
    <name type="scientific">Tetracentron sinense</name>
    <name type="common">Spur-leaf</name>
    <dbReference type="NCBI Taxonomy" id="13715"/>
    <lineage>
        <taxon>Eukaryota</taxon>
        <taxon>Viridiplantae</taxon>
        <taxon>Streptophyta</taxon>
        <taxon>Embryophyta</taxon>
        <taxon>Tracheophyta</taxon>
        <taxon>Spermatophyta</taxon>
        <taxon>Magnoliopsida</taxon>
        <taxon>Trochodendrales</taxon>
        <taxon>Trochodendraceae</taxon>
        <taxon>Tetracentron</taxon>
    </lineage>
</organism>
<dbReference type="EMBL" id="JABCRI010000012">
    <property type="protein sequence ID" value="KAF8396212.1"/>
    <property type="molecule type" value="Genomic_DNA"/>
</dbReference>
<comment type="caution">
    <text evidence="3">The sequence shown here is derived from an EMBL/GenBank/DDBJ whole genome shotgun (WGS) entry which is preliminary data.</text>
</comment>
<dbReference type="InterPro" id="IPR036312">
    <property type="entry name" value="Bifun_inhib/LTP/seed_sf"/>
</dbReference>
<dbReference type="InterPro" id="IPR044741">
    <property type="entry name" value="NsLTP-like"/>
</dbReference>
<reference evidence="3 4" key="1">
    <citation type="submission" date="2020-04" db="EMBL/GenBank/DDBJ databases">
        <title>Plant Genome Project.</title>
        <authorList>
            <person name="Zhang R.-G."/>
        </authorList>
    </citation>
    <scope>NUCLEOTIDE SEQUENCE [LARGE SCALE GENOMIC DNA]</scope>
    <source>
        <strain evidence="3">YNK0</strain>
        <tissue evidence="3">Leaf</tissue>
    </source>
</reference>
<evidence type="ECO:0000256" key="1">
    <source>
        <dbReference type="SAM" id="SignalP"/>
    </source>
</evidence>
<keyword evidence="1" id="KW-0732">Signal</keyword>
<sequence length="164" mass="17626">MAVFNIRCLAFAILVIVGVVISSGSRVSAQSCQGNIAGLILQCQQYVQKSGPKTPPSPGCCGVVQTVDVPCVCKYVTKEVEDMISMEKVVYVTQYCGKTVPHGTKCGTSCEELVELESLEELELESRLVMIGAFEDPDVFWPSGTSNSLVDGLGTPDFLMSKMC</sequence>
<feature type="chain" id="PRO_5032297460" description="Bifunctional inhibitor/plant lipid transfer protein/seed storage helical domain-containing protein" evidence="1">
    <location>
        <begin position="25"/>
        <end position="164"/>
    </location>
</feature>
<gene>
    <name evidence="3" type="ORF">HHK36_017825</name>
</gene>
<name>A0A835DCY4_TETSI</name>
<dbReference type="PANTHER" id="PTHR33286">
    <property type="entry name" value="BIFUNCTIONAL INHIBITOR/LIPID-TRANSFER PROTEIN/SEED STORAGE 2S ALBUMIN SUPERFAMILY PROTEIN"/>
    <property type="match status" value="1"/>
</dbReference>
<dbReference type="CDD" id="cd04660">
    <property type="entry name" value="nsLTP_like"/>
    <property type="match status" value="1"/>
</dbReference>
<dbReference type="InterPro" id="IPR016140">
    <property type="entry name" value="Bifunc_inhib/LTP/seed_store"/>
</dbReference>
<proteinExistence type="predicted"/>
<dbReference type="AlphaFoldDB" id="A0A835DCY4"/>
<feature type="domain" description="Bifunctional inhibitor/plant lipid transfer protein/seed storage helical" evidence="2">
    <location>
        <begin position="13"/>
        <end position="106"/>
    </location>
</feature>
<dbReference type="SUPFAM" id="SSF47699">
    <property type="entry name" value="Bifunctional inhibitor/lipid-transfer protein/seed storage 2S albumin"/>
    <property type="match status" value="1"/>
</dbReference>
<dbReference type="Proteomes" id="UP000655225">
    <property type="component" value="Unassembled WGS sequence"/>
</dbReference>
<evidence type="ECO:0000313" key="3">
    <source>
        <dbReference type="EMBL" id="KAF8396212.1"/>
    </source>
</evidence>
<keyword evidence="4" id="KW-1185">Reference proteome</keyword>